<name>A0ABR0A1S7_9CRUS</name>
<dbReference type="SUPFAM" id="SSF81901">
    <property type="entry name" value="HCP-like"/>
    <property type="match status" value="1"/>
</dbReference>
<evidence type="ECO:0000313" key="2">
    <source>
        <dbReference type="Proteomes" id="UP001234178"/>
    </source>
</evidence>
<reference evidence="1 2" key="1">
    <citation type="journal article" date="2023" name="Nucleic Acids Res.">
        <title>The hologenome of Daphnia magna reveals possible DNA methylation and microbiome-mediated evolution of the host genome.</title>
        <authorList>
            <person name="Chaturvedi A."/>
            <person name="Li X."/>
            <person name="Dhandapani V."/>
            <person name="Marshall H."/>
            <person name="Kissane S."/>
            <person name="Cuenca-Cambronero M."/>
            <person name="Asole G."/>
            <person name="Calvet F."/>
            <person name="Ruiz-Romero M."/>
            <person name="Marangio P."/>
            <person name="Guigo R."/>
            <person name="Rago D."/>
            <person name="Mirbahai L."/>
            <person name="Eastwood N."/>
            <person name="Colbourne J.K."/>
            <person name="Zhou J."/>
            <person name="Mallon E."/>
            <person name="Orsini L."/>
        </authorList>
    </citation>
    <scope>NUCLEOTIDE SEQUENCE [LARGE SCALE GENOMIC DNA]</scope>
    <source>
        <strain evidence="1">LRV0_1</strain>
    </source>
</reference>
<dbReference type="InterPro" id="IPR011990">
    <property type="entry name" value="TPR-like_helical_dom_sf"/>
</dbReference>
<accession>A0ABR0A1S7</accession>
<keyword evidence="2" id="KW-1185">Reference proteome</keyword>
<evidence type="ECO:0000313" key="1">
    <source>
        <dbReference type="EMBL" id="KAK4019122.1"/>
    </source>
</evidence>
<protein>
    <submittedName>
        <fullName evidence="1">Uncharacterized protein</fullName>
    </submittedName>
</protein>
<comment type="caution">
    <text evidence="1">The sequence shown here is derived from an EMBL/GenBank/DDBJ whole genome shotgun (WGS) entry which is preliminary data.</text>
</comment>
<dbReference type="EMBL" id="JAOYFB010000036">
    <property type="protein sequence ID" value="KAK4019122.1"/>
    <property type="molecule type" value="Genomic_DNA"/>
</dbReference>
<dbReference type="Proteomes" id="UP001234178">
    <property type="component" value="Unassembled WGS sequence"/>
</dbReference>
<sequence length="738" mass="84253">MRVTNGSADQRELFKPDDDIHTSMRLLSGALNEHIQKHRSSEGVHKTKFLFHQLVDFMLASWSTFFVPGKSSKYKKIFQRALGIQPQLAQLDEESFDIDRHQHDLECLARMASSIKREDIVQEIRMLLPHQPPIPNATAINLSRKEGWVKLEEEGKHHYEMKEWKLALVLFSQAIGLNSEEGILYSCRAMCELHLSKFQLAVEDAQDAVELDPKCAEYRRLLSEASSGSLPCQPIKSKLIDFYQVGRNYFYGDNGFVEDHVEAEKNLKMAAATFHVKPSLLLAKLLLKNERSCEAFPFLQRAAEKGVVEAQYLFGRLLIYGDGCPRHEPAAKKWFFKAHAQGFVPKSIKNVRWVDEIVKHAESLVRFESDNNIDSKGISLAKRLSRFTSHTSFEFDGFDELLKSAIQFNTSHPTKETILMKPAIEVWMPMMMKRAQNRSFKAQSFFLAHGLIMEAQKLLLRNQTVQSLKMLREARRQWDYPIIDTSMFVDAAEEMLKNNQANAEAYHVLICSDRSSSIENKLWLAIQCVKLDPSVPDFHHSLARVYGDMGDYRRAVRSIDVALKILAHSDWLYDRAHLLRLSKVKPDLEVVSAFEKYVSCSPPDAAHVPDAYYCIALAHYAMSRLKEFTVALKKGKKAESSEIRLPCFRAVKKNDYVTKQIPKHNVKPNSRTNGKKTEKIFEILCVVCSKGNPLLFCPFCHNWTCGKDEQNMTAGMHDCQASHIAYHKSVASASTGNF</sequence>
<dbReference type="SUPFAM" id="SSF48452">
    <property type="entry name" value="TPR-like"/>
    <property type="match status" value="1"/>
</dbReference>
<organism evidence="1 2">
    <name type="scientific">Daphnia magna</name>
    <dbReference type="NCBI Taxonomy" id="35525"/>
    <lineage>
        <taxon>Eukaryota</taxon>
        <taxon>Metazoa</taxon>
        <taxon>Ecdysozoa</taxon>
        <taxon>Arthropoda</taxon>
        <taxon>Crustacea</taxon>
        <taxon>Branchiopoda</taxon>
        <taxon>Diplostraca</taxon>
        <taxon>Cladocera</taxon>
        <taxon>Anomopoda</taxon>
        <taxon>Daphniidae</taxon>
        <taxon>Daphnia</taxon>
    </lineage>
</organism>
<dbReference type="PANTHER" id="PTHR44200:SF1">
    <property type="entry name" value="DNAJ HOMOLOG SUBFAMILY C MEMBER 7"/>
    <property type="match status" value="1"/>
</dbReference>
<dbReference type="SMART" id="SM00028">
    <property type="entry name" value="TPR"/>
    <property type="match status" value="4"/>
</dbReference>
<dbReference type="PANTHER" id="PTHR44200">
    <property type="entry name" value="DNAJ HOMOLOG SUBFAMILY C MEMBER 7"/>
    <property type="match status" value="1"/>
</dbReference>
<dbReference type="InterPro" id="IPR052758">
    <property type="entry name" value="SRC_co-chaperone"/>
</dbReference>
<dbReference type="Gene3D" id="1.25.40.10">
    <property type="entry name" value="Tetratricopeptide repeat domain"/>
    <property type="match status" value="3"/>
</dbReference>
<dbReference type="InterPro" id="IPR019734">
    <property type="entry name" value="TPR_rpt"/>
</dbReference>
<gene>
    <name evidence="1" type="ORF">OUZ56_001151</name>
</gene>
<proteinExistence type="predicted"/>